<dbReference type="AlphaFoldDB" id="A0A562E1E1"/>
<dbReference type="SUPFAM" id="SSF51679">
    <property type="entry name" value="Bacterial luciferase-like"/>
    <property type="match status" value="1"/>
</dbReference>
<dbReference type="Proteomes" id="UP000317573">
    <property type="component" value="Unassembled WGS sequence"/>
</dbReference>
<dbReference type="InterPro" id="IPR050564">
    <property type="entry name" value="F420-G6PD/mer"/>
</dbReference>
<reference evidence="3 4" key="1">
    <citation type="submission" date="2019-07" db="EMBL/GenBank/DDBJ databases">
        <title>Genome sequencing of lignin-degrading bacterial isolates.</title>
        <authorList>
            <person name="Gladden J."/>
        </authorList>
    </citation>
    <scope>NUCLEOTIDE SEQUENCE [LARGE SCALE GENOMIC DNA]</scope>
    <source>
        <strain evidence="3 4">J45</strain>
    </source>
</reference>
<proteinExistence type="predicted"/>
<sequence length="314" mass="33991">MAPVPNRDPKVRIGITSPIVTRLPGACNEWEATAGIDELARIAVTADRLGFHHLTCSEHVAVPVPVAEVRGGTYWDPSATLGYLAGRTERIRLATQVLVLGYHHPLEIAKRYGTLDTVSAGRLILGLGVGTLREEFDLLDAPFTDRGARADDSLAALRAALSERVPSYRGKYFEFSDMVVEPNAVQPRVPLWIGGRTPRSLRRACELADGWVPFGLSFDDVQAMLAERQVQSGFEVVLPAAGLDPIGDPDRTRRRLDRAVSAGATIIGAGVTAESVGHYCEQLEALTELYGEAFGNAADLPLRGSATPYPPRRE</sequence>
<organism evidence="3 4">
    <name type="scientific">Rhodococcus rhodochrous J45</name>
    <dbReference type="NCBI Taxonomy" id="935266"/>
    <lineage>
        <taxon>Bacteria</taxon>
        <taxon>Bacillati</taxon>
        <taxon>Actinomycetota</taxon>
        <taxon>Actinomycetes</taxon>
        <taxon>Mycobacteriales</taxon>
        <taxon>Nocardiaceae</taxon>
        <taxon>Rhodococcus</taxon>
    </lineage>
</organism>
<dbReference type="EMBL" id="VLJT01000028">
    <property type="protein sequence ID" value="TWH15726.1"/>
    <property type="molecule type" value="Genomic_DNA"/>
</dbReference>
<dbReference type="Gene3D" id="3.20.20.30">
    <property type="entry name" value="Luciferase-like domain"/>
    <property type="match status" value="1"/>
</dbReference>
<name>A0A562E1E1_RHORH</name>
<gene>
    <name evidence="3" type="ORF">L618_000300003000</name>
</gene>
<accession>A0A562E1E1</accession>
<keyword evidence="1" id="KW-0560">Oxidoreductase</keyword>
<dbReference type="InterPro" id="IPR036661">
    <property type="entry name" value="Luciferase-like_sf"/>
</dbReference>
<dbReference type="PANTHER" id="PTHR43244">
    <property type="match status" value="1"/>
</dbReference>
<evidence type="ECO:0000256" key="1">
    <source>
        <dbReference type="ARBA" id="ARBA00023002"/>
    </source>
</evidence>
<evidence type="ECO:0000259" key="2">
    <source>
        <dbReference type="Pfam" id="PF00296"/>
    </source>
</evidence>
<dbReference type="PANTHER" id="PTHR43244:SF1">
    <property type="entry name" value="5,10-METHYLENETETRAHYDROMETHANOPTERIN REDUCTASE"/>
    <property type="match status" value="1"/>
</dbReference>
<dbReference type="CDD" id="cd01097">
    <property type="entry name" value="Tetrahydromethanopterin_reductase"/>
    <property type="match status" value="1"/>
</dbReference>
<dbReference type="InterPro" id="IPR019921">
    <property type="entry name" value="Lucif-like_OxRdtase_Rv2161c"/>
</dbReference>
<comment type="caution">
    <text evidence="3">The sequence shown here is derived from an EMBL/GenBank/DDBJ whole genome shotgun (WGS) entry which is preliminary data.</text>
</comment>
<evidence type="ECO:0000313" key="3">
    <source>
        <dbReference type="EMBL" id="TWH15726.1"/>
    </source>
</evidence>
<feature type="domain" description="Luciferase-like" evidence="2">
    <location>
        <begin position="34"/>
        <end position="226"/>
    </location>
</feature>
<dbReference type="GO" id="GO:0016705">
    <property type="term" value="F:oxidoreductase activity, acting on paired donors, with incorporation or reduction of molecular oxygen"/>
    <property type="evidence" value="ECO:0007669"/>
    <property type="project" value="InterPro"/>
</dbReference>
<dbReference type="InterPro" id="IPR011251">
    <property type="entry name" value="Luciferase-like_dom"/>
</dbReference>
<dbReference type="Pfam" id="PF00296">
    <property type="entry name" value="Bac_luciferase"/>
    <property type="match status" value="1"/>
</dbReference>
<dbReference type="NCBIfam" id="TIGR03619">
    <property type="entry name" value="F420_Rv2161c"/>
    <property type="match status" value="1"/>
</dbReference>
<protein>
    <submittedName>
        <fullName evidence="3">Putative F420-dependent oxidoreductase</fullName>
    </submittedName>
</protein>
<evidence type="ECO:0000313" key="4">
    <source>
        <dbReference type="Proteomes" id="UP000317573"/>
    </source>
</evidence>